<evidence type="ECO:0000313" key="3">
    <source>
        <dbReference type="Proteomes" id="UP000006876"/>
    </source>
</evidence>
<organism evidence="2 3">
    <name type="scientific">Achromobacter xylosoxidans (strain A8)</name>
    <dbReference type="NCBI Taxonomy" id="762376"/>
    <lineage>
        <taxon>Bacteria</taxon>
        <taxon>Pseudomonadati</taxon>
        <taxon>Pseudomonadota</taxon>
        <taxon>Betaproteobacteria</taxon>
        <taxon>Burkholderiales</taxon>
        <taxon>Alcaligenaceae</taxon>
        <taxon>Achromobacter</taxon>
    </lineage>
</organism>
<dbReference type="eggNOG" id="COG2900">
    <property type="taxonomic scope" value="Bacteria"/>
</dbReference>
<dbReference type="PANTHER" id="PTHR36508">
    <property type="entry name" value="PROTEIN SLYX"/>
    <property type="match status" value="1"/>
</dbReference>
<dbReference type="HOGENOM" id="CLU_180796_3_0_4"/>
<keyword evidence="1" id="KW-0175">Coiled coil</keyword>
<evidence type="ECO:0000313" key="2">
    <source>
        <dbReference type="EMBL" id="ADP18594.1"/>
    </source>
</evidence>
<dbReference type="OrthoDB" id="5297107at2"/>
<dbReference type="Proteomes" id="UP000006876">
    <property type="component" value="Chromosome"/>
</dbReference>
<sequence length="71" mass="8382">MDNSQDIERRLLELEVKASFSDDMLEQLNQIIVRQQQQIDRLMREVADLRQQTPEGGAAFRSLRDEIPPHY</sequence>
<reference evidence="2 3" key="1">
    <citation type="journal article" date="2011" name="J. Bacteriol.">
        <title>Complete genome sequence of the haloaromatic acid-degrading bacterium Achromobacter xylosoxidans A8.</title>
        <authorList>
            <person name="Strnad H."/>
            <person name="Ridl J."/>
            <person name="Paces J."/>
            <person name="Kolar M."/>
            <person name="Vlcek C."/>
            <person name="Paces V."/>
        </authorList>
    </citation>
    <scope>NUCLEOTIDE SEQUENCE [LARGE SCALE GENOMIC DNA]</scope>
    <source>
        <strain evidence="2 3">A8</strain>
    </source>
</reference>
<dbReference type="STRING" id="762376.AXYL_05294"/>
<dbReference type="RefSeq" id="WP_013395897.1">
    <property type="nucleotide sequence ID" value="NC_014640.1"/>
</dbReference>
<gene>
    <name evidence="2" type="ordered locus">AXYL_05294</name>
</gene>
<dbReference type="InterPro" id="IPR007236">
    <property type="entry name" value="SlyX"/>
</dbReference>
<protein>
    <submittedName>
        <fullName evidence="2">SlyX family protein</fullName>
    </submittedName>
</protein>
<dbReference type="PANTHER" id="PTHR36508:SF1">
    <property type="entry name" value="PROTEIN SLYX"/>
    <property type="match status" value="1"/>
</dbReference>
<proteinExistence type="predicted"/>
<dbReference type="KEGG" id="axy:AXYL_05294"/>
<dbReference type="PATRIC" id="fig|762376.5.peg.5295"/>
<dbReference type="EMBL" id="CP002287">
    <property type="protein sequence ID" value="ADP18594.1"/>
    <property type="molecule type" value="Genomic_DNA"/>
</dbReference>
<dbReference type="Gene3D" id="1.20.5.300">
    <property type="match status" value="1"/>
</dbReference>
<evidence type="ECO:0000256" key="1">
    <source>
        <dbReference type="SAM" id="Coils"/>
    </source>
</evidence>
<dbReference type="AlphaFoldDB" id="E3HU21"/>
<name>E3HU21_ACHXA</name>
<accession>E3HU21</accession>
<feature type="coiled-coil region" evidence="1">
    <location>
        <begin position="25"/>
        <end position="52"/>
    </location>
</feature>
<dbReference type="Pfam" id="PF04102">
    <property type="entry name" value="SlyX"/>
    <property type="match status" value="1"/>
</dbReference>